<evidence type="ECO:0000313" key="2">
    <source>
        <dbReference type="Proteomes" id="UP000248597"/>
    </source>
</evidence>
<sequence>MGAASDVRKSFNLFFNGKGHAGKVEDFTPPKLALVTEDFRGGGMDAAVELTMGLEKLECSFTLKSYDKAILSAFGLVEGAQVPLTAREALESYDGTVTPVVHGMRGKIKEIDQGTAKPGEAPPLKVSMALDYYKLQHGGTTVHEIDVPNMVRVVNGVDAMAPIRKALGL</sequence>
<reference evidence="1 2" key="1">
    <citation type="submission" date="2017-08" db="EMBL/GenBank/DDBJ databases">
        <title>Infants hospitalized years apart are colonized by the same room-sourced microbial strains.</title>
        <authorList>
            <person name="Brooks B."/>
            <person name="Olm M.R."/>
            <person name="Firek B.A."/>
            <person name="Baker R."/>
            <person name="Thomas B.C."/>
            <person name="Morowitz M.J."/>
            <person name="Banfield J.F."/>
        </authorList>
    </citation>
    <scope>NUCLEOTIDE SEQUENCE [LARGE SCALE GENOMIC DNA]</scope>
    <source>
        <strain evidence="1">S2_005_003_R2_47</strain>
    </source>
</reference>
<dbReference type="EMBL" id="QFPJ01000035">
    <property type="protein sequence ID" value="PZQ21161.1"/>
    <property type="molecule type" value="Genomic_DNA"/>
</dbReference>
<dbReference type="Proteomes" id="UP000248597">
    <property type="component" value="Unassembled WGS sequence"/>
</dbReference>
<dbReference type="AlphaFoldDB" id="A0A2W5KVV4"/>
<dbReference type="Pfam" id="PF04985">
    <property type="entry name" value="Phage_tube"/>
    <property type="match status" value="1"/>
</dbReference>
<comment type="caution">
    <text evidence="1">The sequence shown here is derived from an EMBL/GenBank/DDBJ whole genome shotgun (WGS) entry which is preliminary data.</text>
</comment>
<evidence type="ECO:0000313" key="1">
    <source>
        <dbReference type="EMBL" id="PZQ21161.1"/>
    </source>
</evidence>
<dbReference type="InterPro" id="IPR006498">
    <property type="entry name" value="Tail_tube"/>
</dbReference>
<proteinExistence type="predicted"/>
<dbReference type="NCBIfam" id="TIGR01611">
    <property type="entry name" value="tail_tube"/>
    <property type="match status" value="1"/>
</dbReference>
<organism evidence="1 2">
    <name type="scientific">Sphingopyxis macrogoltabida</name>
    <name type="common">Sphingomonas macrogoltabidus</name>
    <dbReference type="NCBI Taxonomy" id="33050"/>
    <lineage>
        <taxon>Bacteria</taxon>
        <taxon>Pseudomonadati</taxon>
        <taxon>Pseudomonadota</taxon>
        <taxon>Alphaproteobacteria</taxon>
        <taxon>Sphingomonadales</taxon>
        <taxon>Sphingomonadaceae</taxon>
        <taxon>Sphingopyxis</taxon>
    </lineage>
</organism>
<accession>A0A2W5KVV4</accession>
<name>A0A2W5KVV4_SPHMC</name>
<gene>
    <name evidence="1" type="ORF">DI569_12925</name>
</gene>
<protein>
    <submittedName>
        <fullName evidence="1">Phage major tail tube protein</fullName>
    </submittedName>
</protein>